<keyword evidence="2" id="KW-0677">Repeat</keyword>
<evidence type="ECO:0000256" key="2">
    <source>
        <dbReference type="ARBA" id="ARBA00022737"/>
    </source>
</evidence>
<dbReference type="AlphaFoldDB" id="A0A8J8T039"/>
<keyword evidence="6" id="KW-1185">Reference proteome</keyword>
<evidence type="ECO:0000256" key="1">
    <source>
        <dbReference type="ARBA" id="ARBA00022679"/>
    </source>
</evidence>
<dbReference type="PROSITE" id="PS50206">
    <property type="entry name" value="RHODANESE_3"/>
    <property type="match status" value="2"/>
</dbReference>
<dbReference type="Proteomes" id="UP000785679">
    <property type="component" value="Unassembled WGS sequence"/>
</dbReference>
<proteinExistence type="predicted"/>
<evidence type="ECO:0000259" key="4">
    <source>
        <dbReference type="PROSITE" id="PS50206"/>
    </source>
</evidence>
<dbReference type="PANTHER" id="PTHR11364:SF27">
    <property type="entry name" value="SULFURTRANSFERASE"/>
    <property type="match status" value="1"/>
</dbReference>
<sequence>MEGTGTAPVFIETTDLAELIKQKKESSKDVRVLNCTLYLTPEEGDCLLAHKASHIPSSEHIDLRYLRDIASPYPFMMPPEKQWIDYMKAQNIKLSTRVILYDTKPGQTFFATRVYFMFKAFGHKNVSVLNGGMVKWLAEGRLTESDAVSEGDFAYKLDQSLINSYEQIVGWEKDIGETQIVDARDEGAFGKGHIEHASNLFYKKLMNEDNTHKSPEQLKKVFEQSGVDLQKHVVMSCNAGMSGTYLYACSQMISADKVTFYDGSWQEYHKRKEADAAK</sequence>
<comment type="caution">
    <text evidence="5">The sequence shown here is derived from an EMBL/GenBank/DDBJ whole genome shotgun (WGS) entry which is preliminary data.</text>
</comment>
<protein>
    <recommendedName>
        <fullName evidence="3">Sulfurtransferase</fullName>
    </recommendedName>
</protein>
<keyword evidence="1 3" id="KW-0808">Transferase</keyword>
<dbReference type="PANTHER" id="PTHR11364">
    <property type="entry name" value="THIOSULFATE SULFERTANSFERASE"/>
    <property type="match status" value="1"/>
</dbReference>
<evidence type="ECO:0000256" key="3">
    <source>
        <dbReference type="RuleBase" id="RU000507"/>
    </source>
</evidence>
<dbReference type="Pfam" id="PF00581">
    <property type="entry name" value="Rhodanese"/>
    <property type="match status" value="2"/>
</dbReference>
<dbReference type="SUPFAM" id="SSF52821">
    <property type="entry name" value="Rhodanese/Cell cycle control phosphatase"/>
    <property type="match status" value="2"/>
</dbReference>
<dbReference type="GO" id="GO:0005739">
    <property type="term" value="C:mitochondrion"/>
    <property type="evidence" value="ECO:0007669"/>
    <property type="project" value="TreeGrafter"/>
</dbReference>
<dbReference type="InterPro" id="IPR001307">
    <property type="entry name" value="Thiosulphate_STrfase_CS"/>
</dbReference>
<gene>
    <name evidence="5" type="ORF">FGO68_gene1213</name>
</gene>
<dbReference type="InterPro" id="IPR045078">
    <property type="entry name" value="TST/MPST-like"/>
</dbReference>
<accession>A0A8J8T039</accession>
<organism evidence="5 6">
    <name type="scientific">Halteria grandinella</name>
    <dbReference type="NCBI Taxonomy" id="5974"/>
    <lineage>
        <taxon>Eukaryota</taxon>
        <taxon>Sar</taxon>
        <taxon>Alveolata</taxon>
        <taxon>Ciliophora</taxon>
        <taxon>Intramacronucleata</taxon>
        <taxon>Spirotrichea</taxon>
        <taxon>Stichotrichia</taxon>
        <taxon>Sporadotrichida</taxon>
        <taxon>Halteriidae</taxon>
        <taxon>Halteria</taxon>
    </lineage>
</organism>
<reference evidence="5" key="1">
    <citation type="submission" date="2019-06" db="EMBL/GenBank/DDBJ databases">
        <authorList>
            <person name="Zheng W."/>
        </authorList>
    </citation>
    <scope>NUCLEOTIDE SEQUENCE</scope>
    <source>
        <strain evidence="5">QDHG01</strain>
    </source>
</reference>
<feature type="domain" description="Rhodanese" evidence="4">
    <location>
        <begin position="174"/>
        <end position="277"/>
    </location>
</feature>
<dbReference type="GO" id="GO:0004792">
    <property type="term" value="F:thiosulfate-cyanide sulfurtransferase activity"/>
    <property type="evidence" value="ECO:0007669"/>
    <property type="project" value="InterPro"/>
</dbReference>
<feature type="domain" description="Rhodanese" evidence="4">
    <location>
        <begin position="38"/>
        <end position="145"/>
    </location>
</feature>
<dbReference type="OrthoDB" id="270167at2759"/>
<dbReference type="PROSITE" id="PS00683">
    <property type="entry name" value="RHODANESE_2"/>
    <property type="match status" value="1"/>
</dbReference>
<evidence type="ECO:0000313" key="6">
    <source>
        <dbReference type="Proteomes" id="UP000785679"/>
    </source>
</evidence>
<name>A0A8J8T039_HALGN</name>
<dbReference type="CDD" id="cd01448">
    <property type="entry name" value="TST_Repeat_1"/>
    <property type="match status" value="1"/>
</dbReference>
<evidence type="ECO:0000313" key="5">
    <source>
        <dbReference type="EMBL" id="TNV76626.1"/>
    </source>
</evidence>
<dbReference type="EMBL" id="RRYP01013230">
    <property type="protein sequence ID" value="TNV76626.1"/>
    <property type="molecule type" value="Genomic_DNA"/>
</dbReference>
<dbReference type="InterPro" id="IPR036873">
    <property type="entry name" value="Rhodanese-like_dom_sf"/>
</dbReference>
<dbReference type="SMART" id="SM00450">
    <property type="entry name" value="RHOD"/>
    <property type="match status" value="2"/>
</dbReference>
<dbReference type="InterPro" id="IPR001763">
    <property type="entry name" value="Rhodanese-like_dom"/>
</dbReference>
<dbReference type="Gene3D" id="3.40.250.10">
    <property type="entry name" value="Rhodanese-like domain"/>
    <property type="match status" value="2"/>
</dbReference>